<organism evidence="8 9">
    <name type="scientific">Bacteroides fluxus YIT 12057</name>
    <dbReference type="NCBI Taxonomy" id="763034"/>
    <lineage>
        <taxon>Bacteria</taxon>
        <taxon>Pseudomonadati</taxon>
        <taxon>Bacteroidota</taxon>
        <taxon>Bacteroidia</taxon>
        <taxon>Bacteroidales</taxon>
        <taxon>Bacteroidaceae</taxon>
        <taxon>Bacteroides</taxon>
    </lineage>
</organism>
<keyword evidence="3 8" id="KW-0418">Kinase</keyword>
<dbReference type="STRING" id="763034.HMPREF9446_01384"/>
<dbReference type="GO" id="GO:0016301">
    <property type="term" value="F:kinase activity"/>
    <property type="evidence" value="ECO:0007669"/>
    <property type="project" value="UniProtKB-KW"/>
</dbReference>
<dbReference type="SUPFAM" id="SSF63999">
    <property type="entry name" value="Thiamin pyrophosphokinase, catalytic domain"/>
    <property type="match status" value="1"/>
</dbReference>
<dbReference type="InterPro" id="IPR007371">
    <property type="entry name" value="TPK_catalytic"/>
</dbReference>
<dbReference type="NCBIfam" id="TIGR01378">
    <property type="entry name" value="thi_PPkinase"/>
    <property type="match status" value="1"/>
</dbReference>
<dbReference type="InterPro" id="IPR036759">
    <property type="entry name" value="TPK_catalytic_sf"/>
</dbReference>
<dbReference type="InterPro" id="IPR006282">
    <property type="entry name" value="Thi_PPkinase"/>
</dbReference>
<evidence type="ECO:0000259" key="6">
    <source>
        <dbReference type="Pfam" id="PF04263"/>
    </source>
</evidence>
<proteinExistence type="predicted"/>
<evidence type="ECO:0000259" key="7">
    <source>
        <dbReference type="Pfam" id="PF21275"/>
    </source>
</evidence>
<dbReference type="AlphaFoldDB" id="F3PRN3"/>
<dbReference type="InterPro" id="IPR049442">
    <property type="entry name" value="Thi_PPkinase-like_C"/>
</dbReference>
<dbReference type="GO" id="GO:0009229">
    <property type="term" value="P:thiamine diphosphate biosynthetic process"/>
    <property type="evidence" value="ECO:0007669"/>
    <property type="project" value="InterPro"/>
</dbReference>
<dbReference type="eggNOG" id="COG1564">
    <property type="taxonomic scope" value="Bacteria"/>
</dbReference>
<evidence type="ECO:0000313" key="9">
    <source>
        <dbReference type="Proteomes" id="UP000003416"/>
    </source>
</evidence>
<feature type="domain" description="Thiamin pyrophosphokinase-like substrate-binding" evidence="7">
    <location>
        <begin position="131"/>
        <end position="199"/>
    </location>
</feature>
<name>F3PRN3_9BACE</name>
<dbReference type="InterPro" id="IPR053149">
    <property type="entry name" value="TPK"/>
</dbReference>
<feature type="domain" description="Thiamin pyrophosphokinase catalytic" evidence="6">
    <location>
        <begin position="22"/>
        <end position="122"/>
    </location>
</feature>
<gene>
    <name evidence="8" type="ORF">HMPREF9446_01384</name>
</gene>
<dbReference type="RefSeq" id="WP_009124612.1">
    <property type="nucleotide sequence ID" value="NZ_GL882623.1"/>
</dbReference>
<accession>F3PRN3</accession>
<dbReference type="HOGENOM" id="CLU_044237_2_0_10"/>
<keyword evidence="2" id="KW-0547">Nucleotide-binding</keyword>
<protein>
    <recommendedName>
        <fullName evidence="5">Thiamine diphosphokinase</fullName>
        <ecNumber evidence="5">2.7.6.2</ecNumber>
    </recommendedName>
</protein>
<dbReference type="EC" id="2.7.6.2" evidence="5"/>
<dbReference type="Pfam" id="PF21275">
    <property type="entry name" value="Thi_PPkinase_C"/>
    <property type="match status" value="1"/>
</dbReference>
<dbReference type="PANTHER" id="PTHR41299:SF1">
    <property type="entry name" value="THIAMINE PYROPHOSPHOKINASE"/>
    <property type="match status" value="1"/>
</dbReference>
<dbReference type="GO" id="GO:0006772">
    <property type="term" value="P:thiamine metabolic process"/>
    <property type="evidence" value="ECO:0007669"/>
    <property type="project" value="UniProtKB-UniRule"/>
</dbReference>
<dbReference type="PANTHER" id="PTHR41299">
    <property type="entry name" value="THIAMINE PYROPHOSPHOKINASE"/>
    <property type="match status" value="1"/>
</dbReference>
<dbReference type="Pfam" id="PF04263">
    <property type="entry name" value="TPK_catalytic"/>
    <property type="match status" value="1"/>
</dbReference>
<keyword evidence="4" id="KW-0067">ATP-binding</keyword>
<dbReference type="Gene3D" id="3.40.50.10240">
    <property type="entry name" value="Thiamin pyrophosphokinase, catalytic domain"/>
    <property type="match status" value="1"/>
</dbReference>
<keyword evidence="1" id="KW-0808">Transferase</keyword>
<evidence type="ECO:0000256" key="3">
    <source>
        <dbReference type="ARBA" id="ARBA00022777"/>
    </source>
</evidence>
<keyword evidence="9" id="KW-1185">Reference proteome</keyword>
<evidence type="ECO:0000256" key="4">
    <source>
        <dbReference type="ARBA" id="ARBA00022840"/>
    </source>
</evidence>
<dbReference type="Proteomes" id="UP000003416">
    <property type="component" value="Unassembled WGS sequence"/>
</dbReference>
<evidence type="ECO:0000256" key="2">
    <source>
        <dbReference type="ARBA" id="ARBA00022741"/>
    </source>
</evidence>
<dbReference type="EMBL" id="AFBN01000025">
    <property type="protein sequence ID" value="EGF58084.1"/>
    <property type="molecule type" value="Genomic_DNA"/>
</dbReference>
<evidence type="ECO:0000313" key="8">
    <source>
        <dbReference type="EMBL" id="EGF58084.1"/>
    </source>
</evidence>
<evidence type="ECO:0000256" key="1">
    <source>
        <dbReference type="ARBA" id="ARBA00022679"/>
    </source>
</evidence>
<comment type="caution">
    <text evidence="8">The sequence shown here is derived from an EMBL/GenBank/DDBJ whole genome shotgun (WGS) entry which is preliminary data.</text>
</comment>
<sequence>MLFDAVVLANGEYPTNPLPLKILAEAPYVVCCDGAADEYIRRGNVPDVIIGDGDSISEDNRNRYSHLLHRISEQETNDQTKAVRFLLSQGKRHIAITGATGKREDHTLGNISLLIDYMRAEADVRMFTDYGVFIPCRDVRTFSCSPGQQVSIINFTARGLHGKGLVYPLSDFTNWWQGTLNECTEAEFTIEAEGEYLVFISFQQPPQRLSAKARRFSGETPGIEGIELYYPGWRDASFGE</sequence>
<dbReference type="GO" id="GO:0005524">
    <property type="term" value="F:ATP binding"/>
    <property type="evidence" value="ECO:0007669"/>
    <property type="project" value="UniProtKB-KW"/>
</dbReference>
<evidence type="ECO:0000256" key="5">
    <source>
        <dbReference type="NCBIfam" id="TIGR01378"/>
    </source>
</evidence>
<reference evidence="8 9" key="1">
    <citation type="submission" date="2011-02" db="EMBL/GenBank/DDBJ databases">
        <authorList>
            <person name="Weinstock G."/>
            <person name="Sodergren E."/>
            <person name="Clifton S."/>
            <person name="Fulton L."/>
            <person name="Fulton B."/>
            <person name="Courtney L."/>
            <person name="Fronick C."/>
            <person name="Harrison M."/>
            <person name="Strong C."/>
            <person name="Farmer C."/>
            <person name="Delahaunty K."/>
            <person name="Markovic C."/>
            <person name="Hall O."/>
            <person name="Minx P."/>
            <person name="Tomlinson C."/>
            <person name="Mitreva M."/>
            <person name="Hou S."/>
            <person name="Chen J."/>
            <person name="Wollam A."/>
            <person name="Pepin K.H."/>
            <person name="Johnson M."/>
            <person name="Bhonagiri V."/>
            <person name="Zhang X."/>
            <person name="Suruliraj S."/>
            <person name="Warren W."/>
            <person name="Chinwalla A."/>
            <person name="Mardis E.R."/>
            <person name="Wilson R.K."/>
        </authorList>
    </citation>
    <scope>NUCLEOTIDE SEQUENCE [LARGE SCALE GENOMIC DNA]</scope>
    <source>
        <strain evidence="8 9">YIT 12057</strain>
    </source>
</reference>
<dbReference type="CDD" id="cd07995">
    <property type="entry name" value="TPK"/>
    <property type="match status" value="1"/>
</dbReference>
<dbReference type="GeneID" id="86049065"/>
<dbReference type="GO" id="GO:0004788">
    <property type="term" value="F:thiamine diphosphokinase activity"/>
    <property type="evidence" value="ECO:0007669"/>
    <property type="project" value="UniProtKB-UniRule"/>
</dbReference>